<gene>
    <name evidence="1" type="ORF">GTP45_20705</name>
</gene>
<proteinExistence type="predicted"/>
<evidence type="ECO:0000313" key="1">
    <source>
        <dbReference type="EMBL" id="MYM69241.1"/>
    </source>
</evidence>
<protein>
    <recommendedName>
        <fullName evidence="3">PIN domain-containing protein</fullName>
    </recommendedName>
</protein>
<evidence type="ECO:0008006" key="3">
    <source>
        <dbReference type="Google" id="ProtNLM"/>
    </source>
</evidence>
<organism evidence="1 2">
    <name type="scientific">Duganella rivi</name>
    <dbReference type="NCBI Taxonomy" id="2666083"/>
    <lineage>
        <taxon>Bacteria</taxon>
        <taxon>Pseudomonadati</taxon>
        <taxon>Pseudomonadota</taxon>
        <taxon>Betaproteobacteria</taxon>
        <taxon>Burkholderiales</taxon>
        <taxon>Oxalobacteraceae</taxon>
        <taxon>Telluria group</taxon>
        <taxon>Duganella</taxon>
    </lineage>
</organism>
<dbReference type="EMBL" id="WWCK01000006">
    <property type="protein sequence ID" value="MYM69241.1"/>
    <property type="molecule type" value="Genomic_DNA"/>
</dbReference>
<dbReference type="AlphaFoldDB" id="A0A7X4GUA6"/>
<dbReference type="SUPFAM" id="SSF88723">
    <property type="entry name" value="PIN domain-like"/>
    <property type="match status" value="1"/>
</dbReference>
<evidence type="ECO:0000313" key="2">
    <source>
        <dbReference type="Proteomes" id="UP000450012"/>
    </source>
</evidence>
<sequence length="196" mass="22097">MTLVLLDTNAYLRLAKRVVPMLGVPFGQKKYVLTILKDVEDEVHRSATLRAKFPWFDGDNFSAERLAKQVRLKPEERAQLNSASSVLHGWVLRDIQSYMTNGRSPPSETDCFILAFGQVRAAIVVTDDLGMHKLASDFGIDVWHGYELVSKMLSAKMLTKEQVREIVEAIERNGDATATWIASKHTTFVKIFGVKE</sequence>
<accession>A0A7X4GUA6</accession>
<name>A0A7X4GUA6_9BURK</name>
<keyword evidence="2" id="KW-1185">Reference proteome</keyword>
<dbReference type="InterPro" id="IPR029060">
    <property type="entry name" value="PIN-like_dom_sf"/>
</dbReference>
<comment type="caution">
    <text evidence="1">The sequence shown here is derived from an EMBL/GenBank/DDBJ whole genome shotgun (WGS) entry which is preliminary data.</text>
</comment>
<reference evidence="1 2" key="1">
    <citation type="submission" date="2019-12" db="EMBL/GenBank/DDBJ databases">
        <title>Novel species isolated from a subtropical stream in China.</title>
        <authorList>
            <person name="Lu H."/>
        </authorList>
    </citation>
    <scope>NUCLEOTIDE SEQUENCE [LARGE SCALE GENOMIC DNA]</scope>
    <source>
        <strain evidence="1 2">FT55W</strain>
    </source>
</reference>
<dbReference type="Proteomes" id="UP000450012">
    <property type="component" value="Unassembled WGS sequence"/>
</dbReference>